<evidence type="ECO:0000313" key="2">
    <source>
        <dbReference type="Proteomes" id="UP000247454"/>
    </source>
</evidence>
<gene>
    <name evidence="1" type="ORF">C7477_13711</name>
</gene>
<protein>
    <submittedName>
        <fullName evidence="1">Uncharacterized protein</fullName>
    </submittedName>
</protein>
<reference evidence="1 2" key="1">
    <citation type="submission" date="2018-06" db="EMBL/GenBank/DDBJ databases">
        <title>Genomic Encyclopedia of Type Strains, Phase III (KMG-III): the genomes of soil and plant-associated and newly described type strains.</title>
        <authorList>
            <person name="Whitman W."/>
        </authorList>
    </citation>
    <scope>NUCLEOTIDE SEQUENCE [LARGE SCALE GENOMIC DNA]</scope>
    <source>
        <strain evidence="1 2">ORS 1419</strain>
    </source>
</reference>
<comment type="caution">
    <text evidence="1">The sequence shown here is derived from an EMBL/GenBank/DDBJ whole genome shotgun (WGS) entry which is preliminary data.</text>
</comment>
<dbReference type="EMBL" id="QJTF01000037">
    <property type="protein sequence ID" value="PYE85200.1"/>
    <property type="molecule type" value="Genomic_DNA"/>
</dbReference>
<sequence>MRQKSTRDRGVPHMATIIFPDIEGLQTEIEADHFDIVTKNGVKIRIFCVPDDAGITGDIRVGVFEDEQTLVVRPCCSNNIAISVEKRSFRDA</sequence>
<keyword evidence="2" id="KW-1185">Reference proteome</keyword>
<accession>A0A318STM3</accession>
<evidence type="ECO:0000313" key="1">
    <source>
        <dbReference type="EMBL" id="PYE85200.1"/>
    </source>
</evidence>
<dbReference type="AlphaFoldDB" id="A0A318STM3"/>
<organism evidence="1 2">
    <name type="scientific">Phyllobacterium leguminum</name>
    <dbReference type="NCBI Taxonomy" id="314237"/>
    <lineage>
        <taxon>Bacteria</taxon>
        <taxon>Pseudomonadati</taxon>
        <taxon>Pseudomonadota</taxon>
        <taxon>Alphaproteobacteria</taxon>
        <taxon>Hyphomicrobiales</taxon>
        <taxon>Phyllobacteriaceae</taxon>
        <taxon>Phyllobacterium</taxon>
    </lineage>
</organism>
<dbReference type="Proteomes" id="UP000247454">
    <property type="component" value="Unassembled WGS sequence"/>
</dbReference>
<name>A0A318STM3_9HYPH</name>
<proteinExistence type="predicted"/>